<dbReference type="Pfam" id="PF13411">
    <property type="entry name" value="MerR_1"/>
    <property type="match status" value="1"/>
</dbReference>
<name>A0A3N1XM64_9FIRM</name>
<dbReference type="InterPro" id="IPR000551">
    <property type="entry name" value="MerR-type_HTH_dom"/>
</dbReference>
<dbReference type="CDD" id="cd01109">
    <property type="entry name" value="HTH_YyaN"/>
    <property type="match status" value="1"/>
</dbReference>
<dbReference type="OrthoDB" id="9811174at2"/>
<dbReference type="PRINTS" id="PR00040">
    <property type="entry name" value="HTHMERR"/>
</dbReference>
<dbReference type="PROSITE" id="PS00552">
    <property type="entry name" value="HTH_MERR_1"/>
    <property type="match status" value="1"/>
</dbReference>
<comment type="caution">
    <text evidence="3">The sequence shown here is derived from an EMBL/GenBank/DDBJ whole genome shotgun (WGS) entry which is preliminary data.</text>
</comment>
<proteinExistence type="predicted"/>
<keyword evidence="4" id="KW-1185">Reference proteome</keyword>
<dbReference type="PANTHER" id="PTHR30204">
    <property type="entry name" value="REDOX-CYCLING DRUG-SENSING TRANSCRIPTIONAL ACTIVATOR SOXR"/>
    <property type="match status" value="1"/>
</dbReference>
<dbReference type="InterPro" id="IPR009061">
    <property type="entry name" value="DNA-bd_dom_put_sf"/>
</dbReference>
<dbReference type="InterPro" id="IPR047057">
    <property type="entry name" value="MerR_fam"/>
</dbReference>
<dbReference type="SUPFAM" id="SSF46955">
    <property type="entry name" value="Putative DNA-binding domain"/>
    <property type="match status" value="1"/>
</dbReference>
<dbReference type="SMART" id="SM00422">
    <property type="entry name" value="HTH_MERR"/>
    <property type="match status" value="1"/>
</dbReference>
<organism evidence="3 4">
    <name type="scientific">Mobilisporobacter senegalensis</name>
    <dbReference type="NCBI Taxonomy" id="1329262"/>
    <lineage>
        <taxon>Bacteria</taxon>
        <taxon>Bacillati</taxon>
        <taxon>Bacillota</taxon>
        <taxon>Clostridia</taxon>
        <taxon>Lachnospirales</taxon>
        <taxon>Lachnospiraceae</taxon>
        <taxon>Mobilisporobacter</taxon>
    </lineage>
</organism>
<evidence type="ECO:0000313" key="3">
    <source>
        <dbReference type="EMBL" id="ROR27268.1"/>
    </source>
</evidence>
<dbReference type="Proteomes" id="UP000273083">
    <property type="component" value="Unassembled WGS sequence"/>
</dbReference>
<dbReference type="GO" id="GO:0003700">
    <property type="term" value="F:DNA-binding transcription factor activity"/>
    <property type="evidence" value="ECO:0007669"/>
    <property type="project" value="InterPro"/>
</dbReference>
<accession>A0A3N1XM64</accession>
<dbReference type="PANTHER" id="PTHR30204:SF82">
    <property type="entry name" value="TRANSCRIPTIONAL REGULATOR, MERR FAMILY"/>
    <property type="match status" value="1"/>
</dbReference>
<sequence>MTYTISQVAEKTGLTTYTLRYYDKEGLMPFVDRTPTGIRKFKDDDFEWLGVITCLKNTGMPIKEIRDFIGWCMQGDSSLKKRLELFKEHQRHVEKQIAELERYKKKIDHKVWYYETAVAAGTESIHKNGCELPEDEL</sequence>
<dbReference type="Gene3D" id="1.10.1660.10">
    <property type="match status" value="1"/>
</dbReference>
<dbReference type="PROSITE" id="PS50937">
    <property type="entry name" value="HTH_MERR_2"/>
    <property type="match status" value="1"/>
</dbReference>
<dbReference type="AlphaFoldDB" id="A0A3N1XM64"/>
<feature type="domain" description="HTH merR-type" evidence="2">
    <location>
        <begin position="2"/>
        <end position="71"/>
    </location>
</feature>
<keyword evidence="1 3" id="KW-0238">DNA-binding</keyword>
<evidence type="ECO:0000256" key="1">
    <source>
        <dbReference type="ARBA" id="ARBA00023125"/>
    </source>
</evidence>
<evidence type="ECO:0000313" key="4">
    <source>
        <dbReference type="Proteomes" id="UP000273083"/>
    </source>
</evidence>
<evidence type="ECO:0000259" key="2">
    <source>
        <dbReference type="PROSITE" id="PS50937"/>
    </source>
</evidence>
<gene>
    <name evidence="3" type="ORF">EDD66_107182</name>
</gene>
<dbReference type="EMBL" id="RJVG01000007">
    <property type="protein sequence ID" value="ROR27268.1"/>
    <property type="molecule type" value="Genomic_DNA"/>
</dbReference>
<dbReference type="RefSeq" id="WP_123609957.1">
    <property type="nucleotide sequence ID" value="NZ_RJVG01000007.1"/>
</dbReference>
<protein>
    <submittedName>
        <fullName evidence="3">DNA-binding transcriptional MerR regulator</fullName>
    </submittedName>
</protein>
<dbReference type="GO" id="GO:0003677">
    <property type="term" value="F:DNA binding"/>
    <property type="evidence" value="ECO:0007669"/>
    <property type="project" value="UniProtKB-KW"/>
</dbReference>
<reference evidence="3 4" key="1">
    <citation type="submission" date="2018-11" db="EMBL/GenBank/DDBJ databases">
        <title>Genomic Encyclopedia of Type Strains, Phase IV (KMG-IV): sequencing the most valuable type-strain genomes for metagenomic binning, comparative biology and taxonomic classification.</title>
        <authorList>
            <person name="Goeker M."/>
        </authorList>
    </citation>
    <scope>NUCLEOTIDE SEQUENCE [LARGE SCALE GENOMIC DNA]</scope>
    <source>
        <strain evidence="3 4">DSM 26537</strain>
    </source>
</reference>